<name>A0A3E2BQR7_9BACT</name>
<evidence type="ECO:0000259" key="1">
    <source>
        <dbReference type="PROSITE" id="PS51186"/>
    </source>
</evidence>
<accession>A0A3E2BQR7</accession>
<dbReference type="PROSITE" id="PS51186">
    <property type="entry name" value="GNAT"/>
    <property type="match status" value="1"/>
</dbReference>
<reference evidence="2 3" key="1">
    <citation type="submission" date="2018-08" db="EMBL/GenBank/DDBJ databases">
        <title>Genome analysis of the thermophilic bacterium of the candidate phylum Aminicenantes from deep subsurface aquifer revealed its physiology and ecological role.</title>
        <authorList>
            <person name="Kadnikov V.V."/>
            <person name="Mardanov A.V."/>
            <person name="Beletsky A.V."/>
            <person name="Karnachuk O.V."/>
            <person name="Ravin N.V."/>
        </authorList>
    </citation>
    <scope>NUCLEOTIDE SEQUENCE [LARGE SCALE GENOMIC DNA]</scope>
    <source>
        <strain evidence="2">BY38</strain>
    </source>
</reference>
<dbReference type="PANTHER" id="PTHR41700:SF1">
    <property type="entry name" value="N-ACETYLTRANSFERASE DOMAIN-CONTAINING PROTEIN"/>
    <property type="match status" value="1"/>
</dbReference>
<evidence type="ECO:0000313" key="3">
    <source>
        <dbReference type="Proteomes" id="UP000257323"/>
    </source>
</evidence>
<dbReference type="GO" id="GO:0016747">
    <property type="term" value="F:acyltransferase activity, transferring groups other than amino-acyl groups"/>
    <property type="evidence" value="ECO:0007669"/>
    <property type="project" value="InterPro"/>
</dbReference>
<dbReference type="Proteomes" id="UP000257323">
    <property type="component" value="Unassembled WGS sequence"/>
</dbReference>
<protein>
    <recommendedName>
        <fullName evidence="1">N-acetyltransferase domain-containing protein</fullName>
    </recommendedName>
</protein>
<proteinExistence type="predicted"/>
<evidence type="ECO:0000313" key="2">
    <source>
        <dbReference type="EMBL" id="RFT17069.1"/>
    </source>
</evidence>
<dbReference type="Gene3D" id="3.40.630.30">
    <property type="match status" value="1"/>
</dbReference>
<dbReference type="InterPro" id="IPR038764">
    <property type="entry name" value="GNAT_N_AcTrfase_prd"/>
</dbReference>
<dbReference type="PANTHER" id="PTHR41700">
    <property type="entry name" value="GCN5-RELATED N-ACETYLTRANSFERASE"/>
    <property type="match status" value="1"/>
</dbReference>
<dbReference type="CDD" id="cd04301">
    <property type="entry name" value="NAT_SF"/>
    <property type="match status" value="1"/>
</dbReference>
<dbReference type="EMBL" id="QUAH01000001">
    <property type="protein sequence ID" value="RFT17069.1"/>
    <property type="molecule type" value="Genomic_DNA"/>
</dbReference>
<comment type="caution">
    <text evidence="2">The sequence shown here is derived from an EMBL/GenBank/DDBJ whole genome shotgun (WGS) entry which is preliminary data.</text>
</comment>
<dbReference type="AlphaFoldDB" id="A0A3E2BQR7"/>
<feature type="domain" description="N-acetyltransferase" evidence="1">
    <location>
        <begin position="1"/>
        <end position="132"/>
    </location>
</feature>
<gene>
    <name evidence="2" type="ORF">OP8BY_1011</name>
</gene>
<dbReference type="Pfam" id="PF00583">
    <property type="entry name" value="Acetyltransf_1"/>
    <property type="match status" value="1"/>
</dbReference>
<dbReference type="InterPro" id="IPR016181">
    <property type="entry name" value="Acyl_CoA_acyltransferase"/>
</dbReference>
<sequence>MIDIQRAVWKHPDLDLTPVHQFCISTFMGGLVLGAFVDEELAGFVYSFPAIYNSKFCHHSHLLAVLPQFQGYGLGKKLKWAQRREVLKMGLDLVTWTYDPMQSRNANLNFHTLGVICRRYLPDFYGETPQLKLGPGIPTDRLLVEWHIKSARVQKKAEEKEEKTIDLGFLPKALEGYSAEDGSYHPGPVNLKLSAPVFLAETIRDVKSLQARPELIGQWQAALREVLTHYFGRGYAIIDFIFGERCYYLLKKMPAGKMKK</sequence>
<organism evidence="2 3">
    <name type="scientific">Candidatus Saccharicenans subterraneus</name>
    <dbReference type="NCBI Taxonomy" id="2508984"/>
    <lineage>
        <taxon>Bacteria</taxon>
        <taxon>Candidatus Aminicenantota</taxon>
        <taxon>Candidatus Aminicenantia</taxon>
        <taxon>Candidatus Aminicenantales</taxon>
        <taxon>Candidatus Saccharicenantaceae</taxon>
        <taxon>Candidatus Saccharicenans</taxon>
    </lineage>
</organism>
<dbReference type="InterPro" id="IPR000182">
    <property type="entry name" value="GNAT_dom"/>
</dbReference>
<dbReference type="SUPFAM" id="SSF55729">
    <property type="entry name" value="Acyl-CoA N-acyltransferases (Nat)"/>
    <property type="match status" value="1"/>
</dbReference>